<dbReference type="Pfam" id="PF00069">
    <property type="entry name" value="Pkinase"/>
    <property type="match status" value="1"/>
</dbReference>
<dbReference type="STRING" id="2903.R1FSR8"/>
<feature type="compositionally biased region" description="Polar residues" evidence="1">
    <location>
        <begin position="290"/>
        <end position="299"/>
    </location>
</feature>
<dbReference type="Gene3D" id="3.30.200.20">
    <property type="entry name" value="Phosphorylase Kinase, domain 1"/>
    <property type="match status" value="1"/>
</dbReference>
<dbReference type="PaxDb" id="2903-EOD36519"/>
<dbReference type="GO" id="GO:0005524">
    <property type="term" value="F:ATP binding"/>
    <property type="evidence" value="ECO:0007669"/>
    <property type="project" value="InterPro"/>
</dbReference>
<sequence>MDPGAALSRATWETAVAHHTGAGEVACKLLRKRNINSRDMQLLVEECELGLRLRHPNVLLMIGLTSDRAMNHGILTELLDLSLAELIERRSAPAASTWDFPFASISLDISRGMDYLHEHGVLHRDLKPGNVLLKRPQMTAKVADFGSSRDVLPGGPAGLTEATAMTMTMAGTPLYMAPEVMRQDRYGKPADVWSFGGVLVHIATGQPPLSHLLAALTPVALMHGVAEGDCSPTTGIDELATWPDEIRHLAEACCSPRQHLRPTFAQIAGALAEVSARRRSSQGPCARLGSRQSTVGSDLSRSEQVDVAPPSYAETGSSAEGSARPSGRLSEMVGKFVGNLFSSRV</sequence>
<dbReference type="PROSITE" id="PS00108">
    <property type="entry name" value="PROTEIN_KINASE_ST"/>
    <property type="match status" value="1"/>
</dbReference>
<dbReference type="SUPFAM" id="SSF56112">
    <property type="entry name" value="Protein kinase-like (PK-like)"/>
    <property type="match status" value="1"/>
</dbReference>
<dbReference type="InterPro" id="IPR011009">
    <property type="entry name" value="Kinase-like_dom_sf"/>
</dbReference>
<feature type="region of interest" description="Disordered" evidence="1">
    <location>
        <begin position="281"/>
        <end position="329"/>
    </location>
</feature>
<organism evidence="3 4">
    <name type="scientific">Emiliania huxleyi (strain CCMP1516)</name>
    <dbReference type="NCBI Taxonomy" id="280463"/>
    <lineage>
        <taxon>Eukaryota</taxon>
        <taxon>Haptista</taxon>
        <taxon>Haptophyta</taxon>
        <taxon>Prymnesiophyceae</taxon>
        <taxon>Isochrysidales</taxon>
        <taxon>Noelaerhabdaceae</taxon>
        <taxon>Emiliania</taxon>
    </lineage>
</organism>
<dbReference type="GeneID" id="17281789"/>
<evidence type="ECO:0000313" key="4">
    <source>
        <dbReference type="Proteomes" id="UP000013827"/>
    </source>
</evidence>
<reference evidence="4" key="1">
    <citation type="journal article" date="2013" name="Nature">
        <title>Pan genome of the phytoplankton Emiliania underpins its global distribution.</title>
        <authorList>
            <person name="Read B.A."/>
            <person name="Kegel J."/>
            <person name="Klute M.J."/>
            <person name="Kuo A."/>
            <person name="Lefebvre S.C."/>
            <person name="Maumus F."/>
            <person name="Mayer C."/>
            <person name="Miller J."/>
            <person name="Monier A."/>
            <person name="Salamov A."/>
            <person name="Young J."/>
            <person name="Aguilar M."/>
            <person name="Claverie J.M."/>
            <person name="Frickenhaus S."/>
            <person name="Gonzalez K."/>
            <person name="Herman E.K."/>
            <person name="Lin Y.C."/>
            <person name="Napier J."/>
            <person name="Ogata H."/>
            <person name="Sarno A.F."/>
            <person name="Shmutz J."/>
            <person name="Schroeder D."/>
            <person name="de Vargas C."/>
            <person name="Verret F."/>
            <person name="von Dassow P."/>
            <person name="Valentin K."/>
            <person name="Van de Peer Y."/>
            <person name="Wheeler G."/>
            <person name="Dacks J.B."/>
            <person name="Delwiche C.F."/>
            <person name="Dyhrman S.T."/>
            <person name="Glockner G."/>
            <person name="John U."/>
            <person name="Richards T."/>
            <person name="Worden A.Z."/>
            <person name="Zhang X."/>
            <person name="Grigoriev I.V."/>
            <person name="Allen A.E."/>
            <person name="Bidle K."/>
            <person name="Borodovsky M."/>
            <person name="Bowler C."/>
            <person name="Brownlee C."/>
            <person name="Cock J.M."/>
            <person name="Elias M."/>
            <person name="Gladyshev V.N."/>
            <person name="Groth M."/>
            <person name="Guda C."/>
            <person name="Hadaegh A."/>
            <person name="Iglesias-Rodriguez M.D."/>
            <person name="Jenkins J."/>
            <person name="Jones B.M."/>
            <person name="Lawson T."/>
            <person name="Leese F."/>
            <person name="Lindquist E."/>
            <person name="Lobanov A."/>
            <person name="Lomsadze A."/>
            <person name="Malik S.B."/>
            <person name="Marsh M.E."/>
            <person name="Mackinder L."/>
            <person name="Mock T."/>
            <person name="Mueller-Roeber B."/>
            <person name="Pagarete A."/>
            <person name="Parker M."/>
            <person name="Probert I."/>
            <person name="Quesneville H."/>
            <person name="Raines C."/>
            <person name="Rensing S.A."/>
            <person name="Riano-Pachon D.M."/>
            <person name="Richier S."/>
            <person name="Rokitta S."/>
            <person name="Shiraiwa Y."/>
            <person name="Soanes D.M."/>
            <person name="van der Giezen M."/>
            <person name="Wahlund T.M."/>
            <person name="Williams B."/>
            <person name="Wilson W."/>
            <person name="Wolfe G."/>
            <person name="Wurch L.L."/>
        </authorList>
    </citation>
    <scope>NUCLEOTIDE SEQUENCE</scope>
</reference>
<dbReference type="RefSeq" id="XP_005788948.1">
    <property type="nucleotide sequence ID" value="XM_005788891.1"/>
</dbReference>
<dbReference type="Gene3D" id="1.10.510.10">
    <property type="entry name" value="Transferase(Phosphotransferase) domain 1"/>
    <property type="match status" value="1"/>
</dbReference>
<accession>A0A0D3KL84</accession>
<protein>
    <recommendedName>
        <fullName evidence="2">Protein kinase domain-containing protein</fullName>
    </recommendedName>
</protein>
<keyword evidence="4" id="KW-1185">Reference proteome</keyword>
<dbReference type="HOGENOM" id="CLU_805196_0_0_1"/>
<dbReference type="InterPro" id="IPR051681">
    <property type="entry name" value="Ser/Thr_Kinases-Pseudokinases"/>
</dbReference>
<dbReference type="SMART" id="SM00220">
    <property type="entry name" value="S_TKc"/>
    <property type="match status" value="1"/>
</dbReference>
<dbReference type="AlphaFoldDB" id="A0A0D3KL84"/>
<dbReference type="InterPro" id="IPR000719">
    <property type="entry name" value="Prot_kinase_dom"/>
</dbReference>
<dbReference type="OMA" id="WETAVAH"/>
<dbReference type="EnsemblProtists" id="EOD36519">
    <property type="protein sequence ID" value="EOD36519"/>
    <property type="gene ID" value="EMIHUDRAFT_455057"/>
</dbReference>
<feature type="domain" description="Protein kinase" evidence="2">
    <location>
        <begin position="1"/>
        <end position="274"/>
    </location>
</feature>
<dbReference type="PANTHER" id="PTHR44329">
    <property type="entry name" value="SERINE/THREONINE-PROTEIN KINASE TNNI3K-RELATED"/>
    <property type="match status" value="1"/>
</dbReference>
<evidence type="ECO:0000313" key="3">
    <source>
        <dbReference type="EnsemblProtists" id="EOD36519"/>
    </source>
</evidence>
<dbReference type="KEGG" id="ehx:EMIHUDRAFT_455057"/>
<dbReference type="GO" id="GO:0004674">
    <property type="term" value="F:protein serine/threonine kinase activity"/>
    <property type="evidence" value="ECO:0007669"/>
    <property type="project" value="TreeGrafter"/>
</dbReference>
<dbReference type="Proteomes" id="UP000013827">
    <property type="component" value="Unassembled WGS sequence"/>
</dbReference>
<evidence type="ECO:0000256" key="1">
    <source>
        <dbReference type="SAM" id="MobiDB-lite"/>
    </source>
</evidence>
<name>A0A0D3KL84_EMIH1</name>
<evidence type="ECO:0000259" key="2">
    <source>
        <dbReference type="PROSITE" id="PS50011"/>
    </source>
</evidence>
<proteinExistence type="predicted"/>
<dbReference type="InterPro" id="IPR008271">
    <property type="entry name" value="Ser/Thr_kinase_AS"/>
</dbReference>
<dbReference type="eggNOG" id="KOG4279">
    <property type="taxonomic scope" value="Eukaryota"/>
</dbReference>
<dbReference type="PROSITE" id="PS50011">
    <property type="entry name" value="PROTEIN_KINASE_DOM"/>
    <property type="match status" value="1"/>
</dbReference>
<reference evidence="3" key="2">
    <citation type="submission" date="2024-10" db="UniProtKB">
        <authorList>
            <consortium name="EnsemblProtists"/>
        </authorList>
    </citation>
    <scope>IDENTIFICATION</scope>
</reference>